<dbReference type="Proteomes" id="UP000316096">
    <property type="component" value="Unassembled WGS sequence"/>
</dbReference>
<proteinExistence type="predicted"/>
<gene>
    <name evidence="1" type="ORF">FB559_4371</name>
</gene>
<dbReference type="EMBL" id="VFOZ01000001">
    <property type="protein sequence ID" value="TQL98740.1"/>
    <property type="molecule type" value="Genomic_DNA"/>
</dbReference>
<name>A0A543CP41_9ACTN</name>
<dbReference type="RefSeq" id="WP_141957303.1">
    <property type="nucleotide sequence ID" value="NZ_VFOZ01000001.1"/>
</dbReference>
<dbReference type="AlphaFoldDB" id="A0A543CP41"/>
<evidence type="ECO:0008006" key="3">
    <source>
        <dbReference type="Google" id="ProtNLM"/>
    </source>
</evidence>
<dbReference type="InterPro" id="IPR011990">
    <property type="entry name" value="TPR-like_helical_dom_sf"/>
</dbReference>
<comment type="caution">
    <text evidence="1">The sequence shown here is derived from an EMBL/GenBank/DDBJ whole genome shotgun (WGS) entry which is preliminary data.</text>
</comment>
<dbReference type="OrthoDB" id="4532668at2"/>
<sequence length="173" mass="18889">MRGPALSAVRRGRHRPFPSERELVMDARRNLAYWLFLADDSAAGLPYLESVVSDHEQLLGAGDHRTLAARTALAHALGRSGQVGEALLLTQQVSAACADHLPNTHEIALNSRFETAMWSAVAGMLENASAEFEALRDDAVHAYGPGHLLVRACDRQLRTAGTATTSWPRPVRW</sequence>
<keyword evidence="2" id="KW-1185">Reference proteome</keyword>
<dbReference type="SUPFAM" id="SSF48452">
    <property type="entry name" value="TPR-like"/>
    <property type="match status" value="1"/>
</dbReference>
<dbReference type="Gene3D" id="1.25.40.10">
    <property type="entry name" value="Tetratricopeptide repeat domain"/>
    <property type="match status" value="1"/>
</dbReference>
<protein>
    <recommendedName>
        <fullName evidence="3">Tetratricopeptide repeat protein</fullName>
    </recommendedName>
</protein>
<accession>A0A543CP41</accession>
<evidence type="ECO:0000313" key="1">
    <source>
        <dbReference type="EMBL" id="TQL98740.1"/>
    </source>
</evidence>
<evidence type="ECO:0000313" key="2">
    <source>
        <dbReference type="Proteomes" id="UP000316096"/>
    </source>
</evidence>
<organism evidence="1 2">
    <name type="scientific">Actinoallomurus bryophytorum</name>
    <dbReference type="NCBI Taxonomy" id="1490222"/>
    <lineage>
        <taxon>Bacteria</taxon>
        <taxon>Bacillati</taxon>
        <taxon>Actinomycetota</taxon>
        <taxon>Actinomycetes</taxon>
        <taxon>Streptosporangiales</taxon>
        <taxon>Thermomonosporaceae</taxon>
        <taxon>Actinoallomurus</taxon>
    </lineage>
</organism>
<reference evidence="1 2" key="1">
    <citation type="submission" date="2019-06" db="EMBL/GenBank/DDBJ databases">
        <title>Sequencing the genomes of 1000 actinobacteria strains.</title>
        <authorList>
            <person name="Klenk H.-P."/>
        </authorList>
    </citation>
    <scope>NUCLEOTIDE SEQUENCE [LARGE SCALE GENOMIC DNA]</scope>
    <source>
        <strain evidence="1 2">DSM 102200</strain>
    </source>
</reference>